<gene>
    <name evidence="2" type="ORF">VOLCADRAFT_103830</name>
</gene>
<feature type="region of interest" description="Disordered" evidence="1">
    <location>
        <begin position="485"/>
        <end position="546"/>
    </location>
</feature>
<feature type="region of interest" description="Disordered" evidence="1">
    <location>
        <begin position="795"/>
        <end position="913"/>
    </location>
</feature>
<organism evidence="3">
    <name type="scientific">Volvox carteri f. nagariensis</name>
    <dbReference type="NCBI Taxonomy" id="3068"/>
    <lineage>
        <taxon>Eukaryota</taxon>
        <taxon>Viridiplantae</taxon>
        <taxon>Chlorophyta</taxon>
        <taxon>core chlorophytes</taxon>
        <taxon>Chlorophyceae</taxon>
        <taxon>CS clade</taxon>
        <taxon>Chlamydomonadales</taxon>
        <taxon>Volvocaceae</taxon>
        <taxon>Volvox</taxon>
    </lineage>
</organism>
<feature type="region of interest" description="Disordered" evidence="1">
    <location>
        <begin position="294"/>
        <end position="314"/>
    </location>
</feature>
<dbReference type="Proteomes" id="UP000001058">
    <property type="component" value="Unassembled WGS sequence"/>
</dbReference>
<feature type="compositionally biased region" description="Polar residues" evidence="1">
    <location>
        <begin position="806"/>
        <end position="817"/>
    </location>
</feature>
<feature type="compositionally biased region" description="Low complexity" evidence="1">
    <location>
        <begin position="485"/>
        <end position="497"/>
    </location>
</feature>
<sequence>MLLVVLEVVVEHVGSEARSSCAGAAVVSVGALLARRVRGPSKACKAVSWSCADGVRQADGSAGWVAASVVVPLWTTAESSSGPVGIWREELWCCQGGPFGDKSPAAVVGRLQVALGREEAGALEAASLRIVGEEARGKVCEARQSGLGILVACGMESGRGESARQFDSGDSVLEVLPATDGDMPSRPDMCPDFFALVLERRPELRELLLKPVAVLNDYPETCIHATKALAASTVAAPIHGSRSGKSPNQSSGPRNLSIKAHIEGVAYSPPDVYTQLARPTPQLAVKSRTSVTTAVQQSSDIEPNSTGGVGQLTGESEEARALVAAEDGPFTQRSNCAAAVITAARGATLESGSTGAVVKVEPGLYHERISSTQAVFAAERVTPVQRSRYTEPAITAQCEKLAGGEADGYSSDEEPVDEPIAESPMGLCMRSGADYKVNLAALATLVAPIRHGRAPIRRGTYDGVLSLSPRKYPFSLGCLPSGSSPYPSPLVSPRSSPFGSPCISPHASPRRSRSTSSPTGADLPGGDGDGVHDYHHRGRKGEDTVGCSDLYRRHSISRCRPNHMAETPSGSRNPDLGLLGLRTYSASLRAGELAMSGMSPSVFPTHNAATHIAMGFGTRNRSSSYSRELLSPSAAAQHWRRQPCSLGNPLVEEVEAMAVATAPLLLPSRLPLQMARTPSDSKVQQRDGQELAAASGCSTSATQAHLLSDRVKSHVMRLEKLRSQLSRVEQLSSEPHRGVEMEPGVSLEAAAGGGVEAEVIVEVEEGPELADYTGCPSPPLQEALSPVPIVSHRTYQPLAFPPGGTSAISEVGGNNDTDAAPEPDVDERPAGESLEPRILPSGMPFALGHHHPRGKQQQQPQHHARGHNGSTGTRGGGVPAGSGNSSQPINNRGHPVLSSSGGSAGGGGGDQKSLVTTISLQGSLSGGVRVPSPPPVLSADAPSLLIAHQRPSDTGAATARRGDAAITESELGTLQLGIPGNSRPAPAPPPPPPPVPLLPSLKQQLKGLRTASGSPCRQLRGGGGDAAPLTHAGHLVKQEQRRSFTGGTAAAAAVGSAGSGSGSGSGSARSSMGALGEICFSGTGVAATATVAVVVTVADGTAASPEARQHRQYNVTLTSTAAAPAVTSVVVRHSGFELSPGRTSLSVAGGVGAVSRLLPVISHQTGASGRSVSKLSPGYQRCSAVLLVKRVGEGQGCELGVGQSFLLLVIKDTT</sequence>
<accession>D8TPH5</accession>
<feature type="region of interest" description="Disordered" evidence="1">
    <location>
        <begin position="975"/>
        <end position="1029"/>
    </location>
</feature>
<dbReference type="AlphaFoldDB" id="D8TPH5"/>
<evidence type="ECO:0000313" key="3">
    <source>
        <dbReference type="Proteomes" id="UP000001058"/>
    </source>
</evidence>
<feature type="compositionally biased region" description="Polar residues" evidence="1">
    <location>
        <begin position="294"/>
        <end position="306"/>
    </location>
</feature>
<evidence type="ECO:0000313" key="2">
    <source>
        <dbReference type="EMBL" id="EFJ50618.1"/>
    </source>
</evidence>
<feature type="compositionally biased region" description="Pro residues" evidence="1">
    <location>
        <begin position="985"/>
        <end position="997"/>
    </location>
</feature>
<dbReference type="KEGG" id="vcn:VOLCADRAFT_103830"/>
<evidence type="ECO:0000256" key="1">
    <source>
        <dbReference type="SAM" id="MobiDB-lite"/>
    </source>
</evidence>
<reference evidence="2 3" key="1">
    <citation type="journal article" date="2010" name="Science">
        <title>Genomic analysis of organismal complexity in the multicellular green alga Volvox carteri.</title>
        <authorList>
            <person name="Prochnik S.E."/>
            <person name="Umen J."/>
            <person name="Nedelcu A.M."/>
            <person name="Hallmann A."/>
            <person name="Miller S.M."/>
            <person name="Nishii I."/>
            <person name="Ferris P."/>
            <person name="Kuo A."/>
            <person name="Mitros T."/>
            <person name="Fritz-Laylin L.K."/>
            <person name="Hellsten U."/>
            <person name="Chapman J."/>
            <person name="Simakov O."/>
            <person name="Rensing S.A."/>
            <person name="Terry A."/>
            <person name="Pangilinan J."/>
            <person name="Kapitonov V."/>
            <person name="Jurka J."/>
            <person name="Salamov A."/>
            <person name="Shapiro H."/>
            <person name="Schmutz J."/>
            <person name="Grimwood J."/>
            <person name="Lindquist E."/>
            <person name="Lucas S."/>
            <person name="Grigoriev I.V."/>
            <person name="Schmitt R."/>
            <person name="Kirk D."/>
            <person name="Rokhsar D.S."/>
        </authorList>
    </citation>
    <scope>NUCLEOTIDE SEQUENCE [LARGE SCALE GENOMIC DNA]</scope>
    <source>
        <strain evidence="3">f. Nagariensis / Eve</strain>
    </source>
</reference>
<dbReference type="InParanoid" id="D8TPH5"/>
<proteinExistence type="predicted"/>
<protein>
    <submittedName>
        <fullName evidence="2">Uncharacterized protein</fullName>
    </submittedName>
</protein>
<dbReference type="GeneID" id="9624355"/>
<name>D8TPH5_VOLCA</name>
<dbReference type="EMBL" id="GL378330">
    <property type="protein sequence ID" value="EFJ50618.1"/>
    <property type="molecule type" value="Genomic_DNA"/>
</dbReference>
<keyword evidence="3" id="KW-1185">Reference proteome</keyword>
<dbReference type="OrthoDB" id="10462829at2759"/>
<dbReference type="RefSeq" id="XP_002948211.1">
    <property type="nucleotide sequence ID" value="XM_002948165.1"/>
</dbReference>